<dbReference type="RefSeq" id="WP_062153579.1">
    <property type="nucleotide sequence ID" value="NZ_CP012373.2"/>
</dbReference>
<dbReference type="AlphaFoldDB" id="A0A2N9YFD8"/>
<protein>
    <submittedName>
        <fullName evidence="1">Uncharacterized protein</fullName>
    </submittedName>
</protein>
<dbReference type="Proteomes" id="UP000234271">
    <property type="component" value="Chromosome"/>
</dbReference>
<evidence type="ECO:0000313" key="2">
    <source>
        <dbReference type="Proteomes" id="UP000234271"/>
    </source>
</evidence>
<sequence length="182" mass="21281">MPSNTLVLPLTAELNDNYLQTHGNIDRLTDQYAKTYQYIRRSAHPIGFVVHEKLVLKLYQMLRETEPLPQHLQETLHDFIYQEIEQGRVAEKQGMGFAILSQGFLSINIWGRGNVLFTQTYTVEGSFPDLSPKPLEKTGVACTWEIKIMQYEYMLWHDYLETTMSLEDKKDYLQHFITGDLF</sequence>
<keyword evidence="2" id="KW-1185">Reference proteome</keyword>
<proteinExistence type="predicted"/>
<dbReference type="EMBL" id="CP018889">
    <property type="protein sequence ID" value="AUI69173.1"/>
    <property type="molecule type" value="Genomic_DNA"/>
</dbReference>
<name>A0A2N9YFD8_9GAMM</name>
<gene>
    <name evidence="1" type="ORF">BLE401_11000</name>
</gene>
<reference evidence="2" key="1">
    <citation type="submission" date="2016-12" db="EMBL/GenBank/DDBJ databases">
        <title>Complete Genome Sequence of Beggiatoa leptomitiformis D-401.</title>
        <authorList>
            <person name="Fomenkov A."/>
            <person name="Vincze T."/>
            <person name="Grabovich M."/>
            <person name="Anton B.P."/>
            <person name="Dubinina G."/>
            <person name="Orlova M."/>
            <person name="Belousova E."/>
            <person name="Roberts R.J."/>
        </authorList>
    </citation>
    <scope>NUCLEOTIDE SEQUENCE [LARGE SCALE GENOMIC DNA]</scope>
    <source>
        <strain evidence="2">D-401</strain>
    </source>
</reference>
<accession>A0A2N9YFD8</accession>
<organism evidence="1 2">
    <name type="scientific">Beggiatoa leptomitoformis</name>
    <dbReference type="NCBI Taxonomy" id="288004"/>
    <lineage>
        <taxon>Bacteria</taxon>
        <taxon>Pseudomonadati</taxon>
        <taxon>Pseudomonadota</taxon>
        <taxon>Gammaproteobacteria</taxon>
        <taxon>Thiotrichales</taxon>
        <taxon>Thiotrichaceae</taxon>
        <taxon>Beggiatoa</taxon>
    </lineage>
</organism>
<evidence type="ECO:0000313" key="1">
    <source>
        <dbReference type="EMBL" id="AUI69173.1"/>
    </source>
</evidence>
<dbReference type="KEGG" id="blep:AL038_13265"/>
<dbReference type="OrthoDB" id="1248892at2"/>